<comment type="caution">
    <text evidence="2">The sequence shown here is derived from an EMBL/GenBank/DDBJ whole genome shotgun (WGS) entry which is preliminary data.</text>
</comment>
<evidence type="ECO:0000259" key="1">
    <source>
        <dbReference type="PROSITE" id="PS50097"/>
    </source>
</evidence>
<reference evidence="2" key="1">
    <citation type="submission" date="2021-06" db="EMBL/GenBank/DDBJ databases">
        <authorList>
            <person name="Kallberg Y."/>
            <person name="Tangrot J."/>
            <person name="Rosling A."/>
        </authorList>
    </citation>
    <scope>NUCLEOTIDE SEQUENCE</scope>
    <source>
        <strain evidence="2">FL966</strain>
    </source>
</reference>
<dbReference type="PANTHER" id="PTHR24410:SF23">
    <property type="entry name" value="BTB DOMAIN-CONTAINING PROTEIN-RELATED"/>
    <property type="match status" value="1"/>
</dbReference>
<accession>A0A9N9HFH9</accession>
<proteinExistence type="predicted"/>
<dbReference type="OrthoDB" id="2426707at2759"/>
<feature type="domain" description="BTB" evidence="1">
    <location>
        <begin position="305"/>
        <end position="381"/>
    </location>
</feature>
<dbReference type="AlphaFoldDB" id="A0A9N9HFH9"/>
<gene>
    <name evidence="2" type="ORF">CPELLU_LOCUS10300</name>
</gene>
<dbReference type="CDD" id="cd18186">
    <property type="entry name" value="BTB_POZ_ZBTB_KLHL-like"/>
    <property type="match status" value="2"/>
</dbReference>
<dbReference type="Proteomes" id="UP000789759">
    <property type="component" value="Unassembled WGS sequence"/>
</dbReference>
<dbReference type="InterPro" id="IPR000210">
    <property type="entry name" value="BTB/POZ_dom"/>
</dbReference>
<keyword evidence="3" id="KW-1185">Reference proteome</keyword>
<dbReference type="InterPro" id="IPR051481">
    <property type="entry name" value="BTB-POZ/Galectin-3-binding"/>
</dbReference>
<name>A0A9N9HFH9_9GLOM</name>
<dbReference type="EMBL" id="CAJVQA010008425">
    <property type="protein sequence ID" value="CAG8671516.1"/>
    <property type="molecule type" value="Genomic_DNA"/>
</dbReference>
<dbReference type="SUPFAM" id="SSF54695">
    <property type="entry name" value="POZ domain"/>
    <property type="match status" value="2"/>
</dbReference>
<dbReference type="Pfam" id="PF00651">
    <property type="entry name" value="BTB"/>
    <property type="match status" value="2"/>
</dbReference>
<sequence>MKTNSKELASDYKKLLQDGYNSDVIIRFGKGENLKELCAHSLILREHSSYFNSALSSRWAKKEGNFFIIEMKDVPINTFKAVLRYIYTTEISLDELSGVEVLEFLVETDKLLLINKGISSKFNKLFFYVQENLEKIIRSDENRTLQIIFHYNNIFEKLHEPCLQLICTYPNRNLSETNILKYLIQWGSATIQEKDINTWEKNDYITFKNTIGELIPLIRWFKISSIDFGQNRQLLQNILSEDLFNRVLSYYLDPSSLPANTLQPPRFAPGSTSSKQMEIECESFFSSYEDLVNINKRLLQTNDQYDVIIRVSKDIVSENFSFKDFYAHSLILCERSSYFKMALSKVKEDSSPFIFPIQDISTVVFKVILRYLYTTEFDIEELYGANILMLIVAANKMEFQVIIDYLLLPTNFAETTLRKLNGGEVLKLLIINEFNIQNAIDHILSKNDIVRAILGKLDSLEILEIIEKTEELQIQETIAKILSNKDFINTILYKFNAYSILNLMRIPNNMKSRKAIDDMLASDDFIQIILDKLNIEQFLQFMKTANELQNKIIVSSLFLKKNFKLIVNKFHGAEILRIFIEANVLKLKDLFSDMSTFIEQNLENLLQNDAVGVLEIIFKHDICKSFREYCIYLICLNPNSLFDNSKLIRLDRSILIHILERDNMGRLNEKNILDYLIKWGTAQNEETSQKGMTSWTSQEFKIFEKAIHEFIPLIRWFTIPAKDFNQIHSFLENVLPDNLYQNI</sequence>
<dbReference type="SMART" id="SM00225">
    <property type="entry name" value="BTB"/>
    <property type="match status" value="2"/>
</dbReference>
<dbReference type="InterPro" id="IPR011333">
    <property type="entry name" value="SKP1/BTB/POZ_sf"/>
</dbReference>
<evidence type="ECO:0000313" key="3">
    <source>
        <dbReference type="Proteomes" id="UP000789759"/>
    </source>
</evidence>
<dbReference type="PANTHER" id="PTHR24410">
    <property type="entry name" value="HL07962P-RELATED"/>
    <property type="match status" value="1"/>
</dbReference>
<dbReference type="PROSITE" id="PS50097">
    <property type="entry name" value="BTB"/>
    <property type="match status" value="2"/>
</dbReference>
<protein>
    <submittedName>
        <fullName evidence="2">15512_t:CDS:1</fullName>
    </submittedName>
</protein>
<feature type="domain" description="BTB" evidence="1">
    <location>
        <begin position="22"/>
        <end position="95"/>
    </location>
</feature>
<dbReference type="Gene3D" id="3.30.710.10">
    <property type="entry name" value="Potassium Channel Kv1.1, Chain A"/>
    <property type="match status" value="2"/>
</dbReference>
<organism evidence="2 3">
    <name type="scientific">Cetraspora pellucida</name>
    <dbReference type="NCBI Taxonomy" id="1433469"/>
    <lineage>
        <taxon>Eukaryota</taxon>
        <taxon>Fungi</taxon>
        <taxon>Fungi incertae sedis</taxon>
        <taxon>Mucoromycota</taxon>
        <taxon>Glomeromycotina</taxon>
        <taxon>Glomeromycetes</taxon>
        <taxon>Diversisporales</taxon>
        <taxon>Gigasporaceae</taxon>
        <taxon>Cetraspora</taxon>
    </lineage>
</organism>
<evidence type="ECO:0000313" key="2">
    <source>
        <dbReference type="EMBL" id="CAG8671516.1"/>
    </source>
</evidence>
<feature type="non-terminal residue" evidence="2">
    <location>
        <position position="1"/>
    </location>
</feature>